<evidence type="ECO:0000313" key="2">
    <source>
        <dbReference type="Proteomes" id="UP000287651"/>
    </source>
</evidence>
<organism evidence="1 2">
    <name type="scientific">Ensete ventricosum</name>
    <name type="common">Abyssinian banana</name>
    <name type="synonym">Musa ensete</name>
    <dbReference type="NCBI Taxonomy" id="4639"/>
    <lineage>
        <taxon>Eukaryota</taxon>
        <taxon>Viridiplantae</taxon>
        <taxon>Streptophyta</taxon>
        <taxon>Embryophyta</taxon>
        <taxon>Tracheophyta</taxon>
        <taxon>Spermatophyta</taxon>
        <taxon>Magnoliopsida</taxon>
        <taxon>Liliopsida</taxon>
        <taxon>Zingiberales</taxon>
        <taxon>Musaceae</taxon>
        <taxon>Ensete</taxon>
    </lineage>
</organism>
<protein>
    <submittedName>
        <fullName evidence="1">Uncharacterized protein</fullName>
    </submittedName>
</protein>
<reference evidence="1 2" key="1">
    <citation type="journal article" date="2014" name="Agronomy (Basel)">
        <title>A Draft Genome Sequence for Ensete ventricosum, the Drought-Tolerant Tree Against Hunger.</title>
        <authorList>
            <person name="Harrison J."/>
            <person name="Moore K.A."/>
            <person name="Paszkiewicz K."/>
            <person name="Jones T."/>
            <person name="Grant M."/>
            <person name="Ambacheew D."/>
            <person name="Muzemil S."/>
            <person name="Studholme D.J."/>
        </authorList>
    </citation>
    <scope>NUCLEOTIDE SEQUENCE [LARGE SCALE GENOMIC DNA]</scope>
</reference>
<gene>
    <name evidence="1" type="ORF">B296_00026834</name>
</gene>
<dbReference type="EMBL" id="AMZH03024580">
    <property type="protein sequence ID" value="RRT35750.1"/>
    <property type="molecule type" value="Genomic_DNA"/>
</dbReference>
<comment type="caution">
    <text evidence="1">The sequence shown here is derived from an EMBL/GenBank/DDBJ whole genome shotgun (WGS) entry which is preliminary data.</text>
</comment>
<accession>A0A426X8J3</accession>
<proteinExistence type="predicted"/>
<dbReference type="Proteomes" id="UP000287651">
    <property type="component" value="Unassembled WGS sequence"/>
</dbReference>
<name>A0A426X8J3_ENSVE</name>
<dbReference type="AlphaFoldDB" id="A0A426X8J3"/>
<sequence>MTTKHKSPTSESSIHPRLSEVIGADKSIAGSEHNKYPLPFLAKVHKYPTNTRVQKDMSNKSDISRKHMQNNEIYMCEHEASTMPT</sequence>
<evidence type="ECO:0000313" key="1">
    <source>
        <dbReference type="EMBL" id="RRT35750.1"/>
    </source>
</evidence>